<gene>
    <name evidence="1" type="ORF">CMEL01_08740</name>
</gene>
<dbReference type="Proteomes" id="UP001239795">
    <property type="component" value="Unassembled WGS sequence"/>
</dbReference>
<protein>
    <submittedName>
        <fullName evidence="1">Uncharacterized protein</fullName>
    </submittedName>
</protein>
<dbReference type="AlphaFoldDB" id="A0AAI9U342"/>
<organism evidence="1 2">
    <name type="scientific">Colletotrichum melonis</name>
    <dbReference type="NCBI Taxonomy" id="1209925"/>
    <lineage>
        <taxon>Eukaryota</taxon>
        <taxon>Fungi</taxon>
        <taxon>Dikarya</taxon>
        <taxon>Ascomycota</taxon>
        <taxon>Pezizomycotina</taxon>
        <taxon>Sordariomycetes</taxon>
        <taxon>Hypocreomycetidae</taxon>
        <taxon>Glomerellales</taxon>
        <taxon>Glomerellaceae</taxon>
        <taxon>Colletotrichum</taxon>
        <taxon>Colletotrichum acutatum species complex</taxon>
    </lineage>
</organism>
<comment type="caution">
    <text evidence="1">The sequence shown here is derived from an EMBL/GenBank/DDBJ whole genome shotgun (WGS) entry which is preliminary data.</text>
</comment>
<name>A0AAI9U342_9PEZI</name>
<sequence>MRGPGDGGHESGPGLFERWADDFGRNLGGSIVDVYDDFDSRGHAFRPFVVLGYKRNGWASARTDFGDKRAAYGSMEAQAHAVVSHGGRLLVIEMMRFDGVGRWKTQESAREWHWWFQGRLRWKELSQLLPSKSSQGTFRPIQAPEAGAGKAGWYARLHLPLVAQAGTGTPMFCRLVEEQEQSSTPPSLPGLLSIVRTPGSADIRPQDLGVKLLVLGRGTPPQFRNAA</sequence>
<proteinExistence type="predicted"/>
<reference evidence="1 2" key="1">
    <citation type="submission" date="2016-10" db="EMBL/GenBank/DDBJ databases">
        <title>The genome sequence of Colletotrichum fioriniae PJ7.</title>
        <authorList>
            <person name="Baroncelli R."/>
        </authorList>
    </citation>
    <scope>NUCLEOTIDE SEQUENCE [LARGE SCALE GENOMIC DNA]</scope>
    <source>
        <strain evidence="1">Col 31</strain>
    </source>
</reference>
<accession>A0AAI9U342</accession>
<keyword evidence="2" id="KW-1185">Reference proteome</keyword>
<evidence type="ECO:0000313" key="2">
    <source>
        <dbReference type="Proteomes" id="UP001239795"/>
    </source>
</evidence>
<evidence type="ECO:0000313" key="1">
    <source>
        <dbReference type="EMBL" id="KAK1449425.1"/>
    </source>
</evidence>
<dbReference type="EMBL" id="MLGG01000068">
    <property type="protein sequence ID" value="KAK1449425.1"/>
    <property type="molecule type" value="Genomic_DNA"/>
</dbReference>